<gene>
    <name evidence="1" type="ORF">MICPUN_55317</name>
</gene>
<protein>
    <submittedName>
        <fullName evidence="1">Uncharacterized protein</fullName>
    </submittedName>
</protein>
<accession>C1FE58</accession>
<evidence type="ECO:0000313" key="2">
    <source>
        <dbReference type="Proteomes" id="UP000002009"/>
    </source>
</evidence>
<sequence>MWCQHYLILQHPIPRSGYFSPSNSKVEQATCRFCSREAQTSMSMKIRLSSRQDTIVILDALQITVDDTNGLAPDRRRALQSQLVTLSCFPSLKVSYGFSIVYATHVIPRLQQRVAACVTQNTKNERQPEVENLVSTSIKCLSGQIRELKSVIQSQQLRVPELVLKQTGSQLNIMQRLATSRYDLQKSVLDKVVKKTKRLTTCRAFHDELSSQFSSLHLRLKESSSGKAWKDDKSNRFRGVATGRMSTGMQDC</sequence>
<evidence type="ECO:0000313" key="1">
    <source>
        <dbReference type="EMBL" id="ACO68508.1"/>
    </source>
</evidence>
<dbReference type="EMBL" id="CP001574">
    <property type="protein sequence ID" value="ACO68508.1"/>
    <property type="molecule type" value="Genomic_DNA"/>
</dbReference>
<dbReference type="GeneID" id="8250175"/>
<dbReference type="KEGG" id="mis:MICPUN_55317"/>
<dbReference type="InParanoid" id="C1FE58"/>
<reference evidence="1 2" key="1">
    <citation type="journal article" date="2009" name="Science">
        <title>Green evolution and dynamic adaptations revealed by genomes of the marine picoeukaryotes Micromonas.</title>
        <authorList>
            <person name="Worden A.Z."/>
            <person name="Lee J.H."/>
            <person name="Mock T."/>
            <person name="Rouze P."/>
            <person name="Simmons M.P."/>
            <person name="Aerts A.L."/>
            <person name="Allen A.E."/>
            <person name="Cuvelier M.L."/>
            <person name="Derelle E."/>
            <person name="Everett M.V."/>
            <person name="Foulon E."/>
            <person name="Grimwood J."/>
            <person name="Gundlach H."/>
            <person name="Henrissat B."/>
            <person name="Napoli C."/>
            <person name="McDonald S.M."/>
            <person name="Parker M.S."/>
            <person name="Rombauts S."/>
            <person name="Salamov A."/>
            <person name="Von Dassow P."/>
            <person name="Badger J.H."/>
            <person name="Coutinho P.M."/>
            <person name="Demir E."/>
            <person name="Dubchak I."/>
            <person name="Gentemann C."/>
            <person name="Eikrem W."/>
            <person name="Gready J.E."/>
            <person name="John U."/>
            <person name="Lanier W."/>
            <person name="Lindquist E.A."/>
            <person name="Lucas S."/>
            <person name="Mayer K.F."/>
            <person name="Moreau H."/>
            <person name="Not F."/>
            <person name="Otillar R."/>
            <person name="Panaud O."/>
            <person name="Pangilinan J."/>
            <person name="Paulsen I."/>
            <person name="Piegu B."/>
            <person name="Poliakov A."/>
            <person name="Robbens S."/>
            <person name="Schmutz J."/>
            <person name="Toulza E."/>
            <person name="Wyss T."/>
            <person name="Zelensky A."/>
            <person name="Zhou K."/>
            <person name="Armbrust E.V."/>
            <person name="Bhattacharya D."/>
            <person name="Goodenough U.W."/>
            <person name="Van de Peer Y."/>
            <person name="Grigoriev I.V."/>
        </authorList>
    </citation>
    <scope>NUCLEOTIDE SEQUENCE [LARGE SCALE GENOMIC DNA]</scope>
    <source>
        <strain evidence="2">RCC299 / NOUM17</strain>
    </source>
</reference>
<dbReference type="RefSeq" id="XP_002507250.1">
    <property type="nucleotide sequence ID" value="XM_002507204.1"/>
</dbReference>
<dbReference type="AlphaFoldDB" id="C1FE58"/>
<dbReference type="Proteomes" id="UP000002009">
    <property type="component" value="Chromosome 1"/>
</dbReference>
<organism evidence="1 2">
    <name type="scientific">Micromonas commoda (strain RCC299 / NOUM17 / CCMP2709)</name>
    <name type="common">Picoplanktonic green alga</name>
    <dbReference type="NCBI Taxonomy" id="296587"/>
    <lineage>
        <taxon>Eukaryota</taxon>
        <taxon>Viridiplantae</taxon>
        <taxon>Chlorophyta</taxon>
        <taxon>Mamiellophyceae</taxon>
        <taxon>Mamiellales</taxon>
        <taxon>Mamiellaceae</taxon>
        <taxon>Micromonas</taxon>
    </lineage>
</organism>
<keyword evidence="2" id="KW-1185">Reference proteome</keyword>
<name>C1FE58_MICCC</name>
<proteinExistence type="predicted"/>